<sequence>MKIPTILLATCLLALGQAPAGAAKRPNILFMMSDDHASEAISAYGSWLKDYCHTPTLDRLAAEGMRFTNVCCNNSICSPSRASIISGQYSHVTGALNLGCRLKPNAPSYIREMTNSGYDTCVVGKWHMQQFPRGAGDYAVTVGQGSYFNPTLHR</sequence>
<organism evidence="6">
    <name type="scientific">marine metagenome</name>
    <dbReference type="NCBI Taxonomy" id="408172"/>
    <lineage>
        <taxon>unclassified sequences</taxon>
        <taxon>metagenomes</taxon>
        <taxon>ecological metagenomes</taxon>
    </lineage>
</organism>
<dbReference type="GO" id="GO:0046872">
    <property type="term" value="F:metal ion binding"/>
    <property type="evidence" value="ECO:0007669"/>
    <property type="project" value="UniProtKB-KW"/>
</dbReference>
<dbReference type="Gene3D" id="3.40.720.10">
    <property type="entry name" value="Alkaline Phosphatase, subunit A"/>
    <property type="match status" value="1"/>
</dbReference>
<feature type="non-terminal residue" evidence="6">
    <location>
        <position position="154"/>
    </location>
</feature>
<dbReference type="PANTHER" id="PTHR42693:SF53">
    <property type="entry name" value="ENDO-4-O-SULFATASE"/>
    <property type="match status" value="1"/>
</dbReference>
<dbReference type="PANTHER" id="PTHR42693">
    <property type="entry name" value="ARYLSULFATASE FAMILY MEMBER"/>
    <property type="match status" value="1"/>
</dbReference>
<keyword evidence="4" id="KW-0106">Calcium</keyword>
<reference evidence="6" key="1">
    <citation type="submission" date="2018-05" db="EMBL/GenBank/DDBJ databases">
        <authorList>
            <person name="Lanie J.A."/>
            <person name="Ng W.-L."/>
            <person name="Kazmierczak K.M."/>
            <person name="Andrzejewski T.M."/>
            <person name="Davidsen T.M."/>
            <person name="Wayne K.J."/>
            <person name="Tettelin H."/>
            <person name="Glass J.I."/>
            <person name="Rusch D."/>
            <person name="Podicherti R."/>
            <person name="Tsui H.-C.T."/>
            <person name="Winkler M.E."/>
        </authorList>
    </citation>
    <scope>NUCLEOTIDE SEQUENCE</scope>
</reference>
<dbReference type="InterPro" id="IPR050738">
    <property type="entry name" value="Sulfatase"/>
</dbReference>
<feature type="domain" description="Sulfatase N-terminal" evidence="5">
    <location>
        <begin position="26"/>
        <end position="136"/>
    </location>
</feature>
<accession>A0A382LI10</accession>
<keyword evidence="2" id="KW-0479">Metal-binding</keyword>
<dbReference type="PROSITE" id="PS00149">
    <property type="entry name" value="SULFATASE_2"/>
    <property type="match status" value="1"/>
</dbReference>
<dbReference type="EMBL" id="UINC01087171">
    <property type="protein sequence ID" value="SVC36319.1"/>
    <property type="molecule type" value="Genomic_DNA"/>
</dbReference>
<evidence type="ECO:0000256" key="2">
    <source>
        <dbReference type="ARBA" id="ARBA00022723"/>
    </source>
</evidence>
<keyword evidence="3" id="KW-0378">Hydrolase</keyword>
<gene>
    <name evidence="6" type="ORF">METZ01_LOCUS289173</name>
</gene>
<evidence type="ECO:0000256" key="4">
    <source>
        <dbReference type="ARBA" id="ARBA00022837"/>
    </source>
</evidence>
<dbReference type="GO" id="GO:0004065">
    <property type="term" value="F:arylsulfatase activity"/>
    <property type="evidence" value="ECO:0007669"/>
    <property type="project" value="TreeGrafter"/>
</dbReference>
<comment type="similarity">
    <text evidence="1">Belongs to the sulfatase family.</text>
</comment>
<dbReference type="InterPro" id="IPR024607">
    <property type="entry name" value="Sulfatase_CS"/>
</dbReference>
<evidence type="ECO:0000259" key="5">
    <source>
        <dbReference type="Pfam" id="PF00884"/>
    </source>
</evidence>
<name>A0A382LI10_9ZZZZ</name>
<dbReference type="InterPro" id="IPR000917">
    <property type="entry name" value="Sulfatase_N"/>
</dbReference>
<evidence type="ECO:0000256" key="1">
    <source>
        <dbReference type="ARBA" id="ARBA00008779"/>
    </source>
</evidence>
<proteinExistence type="inferred from homology"/>
<dbReference type="Pfam" id="PF00884">
    <property type="entry name" value="Sulfatase"/>
    <property type="match status" value="1"/>
</dbReference>
<dbReference type="AlphaFoldDB" id="A0A382LI10"/>
<evidence type="ECO:0000256" key="3">
    <source>
        <dbReference type="ARBA" id="ARBA00022801"/>
    </source>
</evidence>
<dbReference type="InterPro" id="IPR017850">
    <property type="entry name" value="Alkaline_phosphatase_core_sf"/>
</dbReference>
<dbReference type="SUPFAM" id="SSF53649">
    <property type="entry name" value="Alkaline phosphatase-like"/>
    <property type="match status" value="1"/>
</dbReference>
<protein>
    <recommendedName>
        <fullName evidence="5">Sulfatase N-terminal domain-containing protein</fullName>
    </recommendedName>
</protein>
<evidence type="ECO:0000313" key="6">
    <source>
        <dbReference type="EMBL" id="SVC36319.1"/>
    </source>
</evidence>